<dbReference type="RefSeq" id="WP_055259125.1">
    <property type="nucleotide sequence ID" value="NZ_CABIXL010000004.1"/>
</dbReference>
<keyword evidence="2" id="KW-1133">Transmembrane helix</keyword>
<dbReference type="EMBL" id="CYZR01000004">
    <property type="protein sequence ID" value="CUN93999.1"/>
    <property type="molecule type" value="Genomic_DNA"/>
</dbReference>
<organism evidence="5 6">
    <name type="scientific">Sarcina ventriculi</name>
    <name type="common">Clostridium ventriculi</name>
    <dbReference type="NCBI Taxonomy" id="1267"/>
    <lineage>
        <taxon>Bacteria</taxon>
        <taxon>Bacillati</taxon>
        <taxon>Bacillota</taxon>
        <taxon>Clostridia</taxon>
        <taxon>Eubacteriales</taxon>
        <taxon>Clostridiaceae</taxon>
        <taxon>Sarcina</taxon>
    </lineage>
</organism>
<dbReference type="Pfam" id="PF24898">
    <property type="entry name" value="GGDEF_GdpP"/>
    <property type="match status" value="1"/>
</dbReference>
<dbReference type="Proteomes" id="UP000095488">
    <property type="component" value="Unassembled WGS sequence"/>
</dbReference>
<comment type="caution">
    <text evidence="5">The sequence shown here is derived from an EMBL/GenBank/DDBJ whole genome shotgun (WGS) entry which is preliminary data.</text>
</comment>
<dbReference type="GO" id="GO:0005840">
    <property type="term" value="C:ribosome"/>
    <property type="evidence" value="ECO:0007669"/>
    <property type="project" value="UniProtKB-KW"/>
</dbReference>
<protein>
    <recommendedName>
        <fullName evidence="1">Cyclic-di-AMP phosphodiesterase</fullName>
        <ecNumber evidence="1">3.1.4.-</ecNumber>
    </recommendedName>
</protein>
<comment type="similarity">
    <text evidence="1">Belongs to the GdpP/PdeA phosphodiesterase family.</text>
</comment>
<dbReference type="Pfam" id="PF02272">
    <property type="entry name" value="DHHA1"/>
    <property type="match status" value="1"/>
</dbReference>
<accession>A0ABM9UQV5</accession>
<dbReference type="Pfam" id="PF01368">
    <property type="entry name" value="DHH"/>
    <property type="match status" value="1"/>
</dbReference>
<evidence type="ECO:0000259" key="3">
    <source>
        <dbReference type="Pfam" id="PF01368"/>
    </source>
</evidence>
<feature type="transmembrane region" description="Helical" evidence="2">
    <location>
        <begin position="12"/>
        <end position="41"/>
    </location>
</feature>
<gene>
    <name evidence="5" type="ORF">ERS852473_01497</name>
</gene>
<dbReference type="Gene3D" id="3.90.1640.10">
    <property type="entry name" value="inorganic pyrophosphatase (n-terminal core)"/>
    <property type="match status" value="1"/>
</dbReference>
<feature type="domain" description="DDH" evidence="3">
    <location>
        <begin position="341"/>
        <end position="496"/>
    </location>
</feature>
<keyword evidence="5" id="KW-0689">Ribosomal protein</keyword>
<dbReference type="Gene3D" id="3.10.310.30">
    <property type="match status" value="1"/>
</dbReference>
<name>A0ABM9UQV5_SARVE</name>
<feature type="domain" description="DHHA1" evidence="4">
    <location>
        <begin position="558"/>
        <end position="646"/>
    </location>
</feature>
<dbReference type="PANTHER" id="PTHR47618:SF2">
    <property type="entry name" value="CYCLIC-DI-AMP PHOSPHODIESTERASE GDPP"/>
    <property type="match status" value="1"/>
</dbReference>
<dbReference type="PANTHER" id="PTHR47618">
    <property type="entry name" value="BIFUNCTIONAL OLIGORIBONUCLEASE AND PAP PHOSPHATASE NRNA"/>
    <property type="match status" value="1"/>
</dbReference>
<dbReference type="SUPFAM" id="SSF64182">
    <property type="entry name" value="DHH phosphoesterases"/>
    <property type="match status" value="1"/>
</dbReference>
<keyword evidence="5" id="KW-0687">Ribonucleoprotein</keyword>
<dbReference type="PIRSF" id="PIRSF026583">
    <property type="entry name" value="YybT"/>
    <property type="match status" value="1"/>
</dbReference>
<comment type="function">
    <text evidence="1">Has phosphodiesterase (PDE) activity against cyclic-di-AMP (c-di-AMP).</text>
</comment>
<sequence length="652" mass="72990">MKLKFLNKGSKVTSYLIIVLIISVILAFFRLPFILLAFLGLNSIYLGRLINGLIDEKNLNENNIENLSININNNIRDNLFNLIYPVCMLNLNGDIIWYNKSFEKLFAVNDANGSNLVSVVRGIALDKVLKCDKKYYQRIKVKKLIYEVYGKMVIQDSKTHFCMVYFNDVTYLSEKTKESIILIEVDNLNEAVKSTDENIRPLLAAEIERALNQYANSMDAMIKRYDYGKYILSVDDNVIEAQIKKKFDILDKIRDIDFGNEIDVTLSIGVGRGRNTPAKNYDDAARAKELALGRGGDQAVVKNDKEISFFGGNTKELEKRTKVRARVVARALKELVYESNQVYIMGHKNPDMDCFGAALGIASVVKGLGKNVKIVLDDNINAIDIFLEKISNKREYSDLFISPKDAKITIDSNTLLILVDVHNKGYVMDSELVEMSNKVVIIDHHRRSPDIINGAILTYLEVYASSTSELVTEIVQYMLDKPKITKLEAEGLLAGIYMDTKNFTFKTGVRTFEAASYLRKLGADTIDIKKIFSNDLENYITKAEIIKSAKVEDNIAIAVCPPNVKDTVTAAQAADELLNITGIKASFVFVIIDDNIYISGRSFGDINVQVILEALDGGGHMTMAGTRLKGVSLEEALTMLKKSIKENLGEGE</sequence>
<evidence type="ECO:0000259" key="4">
    <source>
        <dbReference type="Pfam" id="PF02272"/>
    </source>
</evidence>
<dbReference type="InterPro" id="IPR051319">
    <property type="entry name" value="Oligoribo/pAp-PDE_c-di-AMP_PDE"/>
</dbReference>
<keyword evidence="1" id="KW-0378">Hydrolase</keyword>
<evidence type="ECO:0000313" key="5">
    <source>
        <dbReference type="EMBL" id="CUN93999.1"/>
    </source>
</evidence>
<keyword evidence="1" id="KW-1003">Cell membrane</keyword>
<keyword evidence="6" id="KW-1185">Reference proteome</keyword>
<dbReference type="InterPro" id="IPR001667">
    <property type="entry name" value="DDH_dom"/>
</dbReference>
<reference evidence="5 6" key="1">
    <citation type="submission" date="2015-09" db="EMBL/GenBank/DDBJ databases">
        <authorList>
            <consortium name="Pathogen Informatics"/>
        </authorList>
    </citation>
    <scope>NUCLEOTIDE SEQUENCE [LARGE SCALE GENOMIC DNA]</scope>
    <source>
        <strain evidence="5 6">2789STDY5834858</strain>
    </source>
</reference>
<proteinExistence type="inferred from homology"/>
<comment type="subcellular location">
    <subcellularLocation>
        <location evidence="1">Cell membrane</location>
    </subcellularLocation>
</comment>
<dbReference type="InterPro" id="IPR038763">
    <property type="entry name" value="DHH_sf"/>
</dbReference>
<evidence type="ECO:0000313" key="6">
    <source>
        <dbReference type="Proteomes" id="UP000095488"/>
    </source>
</evidence>
<keyword evidence="1 2" id="KW-0472">Membrane</keyword>
<evidence type="ECO:0000256" key="1">
    <source>
        <dbReference type="PIRNR" id="PIRNR026583"/>
    </source>
</evidence>
<keyword evidence="2" id="KW-0812">Transmembrane</keyword>
<dbReference type="InterPro" id="IPR014528">
    <property type="entry name" value="GdpP/PdeA"/>
</dbReference>
<dbReference type="EC" id="3.1.4.-" evidence="1"/>
<evidence type="ECO:0000256" key="2">
    <source>
        <dbReference type="SAM" id="Phobius"/>
    </source>
</evidence>
<dbReference type="InterPro" id="IPR003156">
    <property type="entry name" value="DHHA1_dom"/>
</dbReference>
<comment type="catalytic activity">
    <reaction evidence="1">
        <text>3',3'-c-di-AMP + H2O = 5'-O-phosphonoadenylyl-(3'-&gt;5')-adenosine + H(+)</text>
        <dbReference type="Rhea" id="RHEA:54420"/>
        <dbReference type="ChEBI" id="CHEBI:15377"/>
        <dbReference type="ChEBI" id="CHEBI:15378"/>
        <dbReference type="ChEBI" id="CHEBI:71500"/>
        <dbReference type="ChEBI" id="CHEBI:138171"/>
    </reaction>
</comment>
<dbReference type="Gene3D" id="3.30.450.20">
    <property type="entry name" value="PAS domain"/>
    <property type="match status" value="1"/>
</dbReference>